<evidence type="ECO:0000313" key="1">
    <source>
        <dbReference type="EMBL" id="QVW27730.1"/>
    </source>
</evidence>
<dbReference type="InterPro" id="IPR054438">
    <property type="entry name" value="Struct_cement_gp24/gp6"/>
</dbReference>
<protein>
    <submittedName>
        <fullName evidence="1">Uncharacterized protein</fullName>
    </submittedName>
</protein>
<name>A0A8E7FN91_9CAUD</name>
<proteinExistence type="predicted"/>
<evidence type="ECO:0000313" key="2">
    <source>
        <dbReference type="Proteomes" id="UP000678489"/>
    </source>
</evidence>
<dbReference type="Proteomes" id="UP000678489">
    <property type="component" value="Segment"/>
</dbReference>
<dbReference type="EMBL" id="MW689258">
    <property type="protein sequence ID" value="QVW27730.1"/>
    <property type="molecule type" value="Genomic_DNA"/>
</dbReference>
<keyword evidence="2" id="KW-1185">Reference proteome</keyword>
<sequence>MIGATYYKEMAVAMGGQVSDTSRYNIDGNCVLGGARPILCGQAVHVEQVLSDGTKEVQHMAENKVPYGVAIRSHFATITTPDGQMAYDVGDGVNVMTVGRVWLIAERDFTPTFGSVVTLTTDGKAKEQADGGVAPTGWTYAGGKTKFGDTTLLEVQLHQL</sequence>
<reference evidence="1" key="1">
    <citation type="submission" date="2021-03" db="EMBL/GenBank/DDBJ databases">
        <title>Complete genome sequence of Hafnia phage Pocis76.</title>
        <authorList>
            <person name="Dislers A."/>
            <person name="Zrelovs N."/>
            <person name="Kazaks A."/>
        </authorList>
    </citation>
    <scope>NUCLEOTIDE SEQUENCE</scope>
</reference>
<dbReference type="Pfam" id="PF22758">
    <property type="entry name" value="Phage_cement"/>
    <property type="match status" value="1"/>
</dbReference>
<accession>A0A8E7FN91</accession>
<organism evidence="1 2">
    <name type="scientific">Hafnia phage Pocis76</name>
    <dbReference type="NCBI Taxonomy" id="2831174"/>
    <lineage>
        <taxon>Viruses</taxon>
        <taxon>Duplodnaviria</taxon>
        <taxon>Heunggongvirae</taxon>
        <taxon>Uroviricota</taxon>
        <taxon>Caudoviricetes</taxon>
        <taxon>Drexlerviridae</taxon>
        <taxon>Tempevirinae</taxon>
        <taxon>Pocisvirus</taxon>
        <taxon>Pocisvirus pocis76</taxon>
    </lineage>
</organism>